<evidence type="ECO:0000313" key="2">
    <source>
        <dbReference type="EMBL" id="ABJ08832.1"/>
    </source>
</evidence>
<dbReference type="STRING" id="316055.RPE_4913"/>
<accession>Q07GV2</accession>
<evidence type="ECO:0000259" key="1">
    <source>
        <dbReference type="SMART" id="SM00834"/>
    </source>
</evidence>
<dbReference type="HOGENOM" id="CLU_184429_0_0_5"/>
<dbReference type="eggNOG" id="COG2331">
    <property type="taxonomic scope" value="Bacteria"/>
</dbReference>
<dbReference type="InterPro" id="IPR013429">
    <property type="entry name" value="Regulatory_FmdB_Zinc_ribbon"/>
</dbReference>
<dbReference type="OrthoDB" id="9813321at2"/>
<feature type="domain" description="Putative regulatory protein FmdB zinc ribbon" evidence="1">
    <location>
        <begin position="1"/>
        <end position="40"/>
    </location>
</feature>
<dbReference type="AlphaFoldDB" id="Q07GV2"/>
<organism evidence="2">
    <name type="scientific">Rhodopseudomonas palustris (strain BisA53)</name>
    <dbReference type="NCBI Taxonomy" id="316055"/>
    <lineage>
        <taxon>Bacteria</taxon>
        <taxon>Pseudomonadati</taxon>
        <taxon>Pseudomonadota</taxon>
        <taxon>Alphaproteobacteria</taxon>
        <taxon>Hyphomicrobiales</taxon>
        <taxon>Nitrobacteraceae</taxon>
        <taxon>Rhodopseudomonas</taxon>
    </lineage>
</organism>
<sequence length="76" mass="8141">MPLYGFHCANCDKDAELLVGFSEKPKCPSCGSKKMQRLVSRVAAPGRSAGAVKVARAQAAREGHFSNYSRAERKGG</sequence>
<dbReference type="NCBIfam" id="TIGR02605">
    <property type="entry name" value="CxxC_CxxC_SSSS"/>
    <property type="match status" value="1"/>
</dbReference>
<reference evidence="2" key="1">
    <citation type="submission" date="2006-09" db="EMBL/GenBank/DDBJ databases">
        <title>Complete sequence of Rhodopseudomonas palustris BisA53.</title>
        <authorList>
            <consortium name="US DOE Joint Genome Institute"/>
            <person name="Copeland A."/>
            <person name="Lucas S."/>
            <person name="Lapidus A."/>
            <person name="Barry K."/>
            <person name="Detter J.C."/>
            <person name="Glavina del Rio T."/>
            <person name="Hammon N."/>
            <person name="Israni S."/>
            <person name="Dalin E."/>
            <person name="Tice H."/>
            <person name="Pitluck S."/>
            <person name="Chain P."/>
            <person name="Malfatti S."/>
            <person name="Shin M."/>
            <person name="Vergez L."/>
            <person name="Schmutz J."/>
            <person name="Larimer F."/>
            <person name="Land M."/>
            <person name="Hauser L."/>
            <person name="Pelletier D.A."/>
            <person name="Kyrpides N."/>
            <person name="Kim E."/>
            <person name="Harwood C.S."/>
            <person name="Oda Y."/>
            <person name="Richardson P."/>
        </authorList>
    </citation>
    <scope>NUCLEOTIDE SEQUENCE [LARGE SCALE GENOMIC DNA]</scope>
    <source>
        <strain evidence="2">BisA53</strain>
    </source>
</reference>
<dbReference type="EMBL" id="CP000463">
    <property type="protein sequence ID" value="ABJ08832.1"/>
    <property type="molecule type" value="Genomic_DNA"/>
</dbReference>
<dbReference type="Pfam" id="PF09723">
    <property type="entry name" value="Zn_ribbon_8"/>
    <property type="match status" value="1"/>
</dbReference>
<gene>
    <name evidence="2" type="ordered locus">RPE_4913</name>
</gene>
<protein>
    <submittedName>
        <fullName evidence="2">Putative regulatory protein, FmdB family</fullName>
    </submittedName>
</protein>
<dbReference type="SMART" id="SM00834">
    <property type="entry name" value="CxxC_CXXC_SSSS"/>
    <property type="match status" value="1"/>
</dbReference>
<dbReference type="KEGG" id="rpe:RPE_4913"/>
<name>Q07GV2_RHOP5</name>
<proteinExistence type="predicted"/>